<evidence type="ECO:0000313" key="9">
    <source>
        <dbReference type="Proteomes" id="UP000388235"/>
    </source>
</evidence>
<dbReference type="InterPro" id="IPR001789">
    <property type="entry name" value="Sig_transdc_resp-reg_receiver"/>
</dbReference>
<proteinExistence type="predicted"/>
<name>A0A5Q2Q817_9GAMM</name>
<dbReference type="GO" id="GO:0005829">
    <property type="term" value="C:cytosol"/>
    <property type="evidence" value="ECO:0007669"/>
    <property type="project" value="TreeGrafter"/>
</dbReference>
<dbReference type="SUPFAM" id="SSF52172">
    <property type="entry name" value="CheY-like"/>
    <property type="match status" value="1"/>
</dbReference>
<dbReference type="RefSeq" id="WP_153713742.1">
    <property type="nucleotide sequence ID" value="NZ_CP045871.1"/>
</dbReference>
<dbReference type="Proteomes" id="UP000388235">
    <property type="component" value="Chromosome"/>
</dbReference>
<dbReference type="PANTHER" id="PTHR48111">
    <property type="entry name" value="REGULATOR OF RPOS"/>
    <property type="match status" value="1"/>
</dbReference>
<keyword evidence="1 6" id="KW-0597">Phosphoprotein</keyword>
<dbReference type="Gene3D" id="3.30.70.270">
    <property type="match status" value="1"/>
</dbReference>
<sequence>MSDATLTQRAMNVLVVDDSKSMRHLIGAVLRELGHRALTARDADAALQYFSEKRIDLVLVDVEMPGMDGFELTRALRERLANDWIPIVFLSSRQEAELIERGIEAGGDDYLTKPINPTVLRAKLVAMSRISNMRRDLLSAQAQLASYRNDPLTGVPGKTVLIEKLLRLWRDCRRDDQPVSLIRTDVMELEQINHTNGVDYGDRILVSIGHALIDNAPEGSVYGRIDGDEFIVCWPCALDDAQQWWDDHHDLFQARDVMADCEVKGTVLSMNAEQFDSLSDLLDVSAAQVSVA</sequence>
<dbReference type="InterPro" id="IPR043128">
    <property type="entry name" value="Rev_trsase/Diguanyl_cyclase"/>
</dbReference>
<dbReference type="GO" id="GO:0000156">
    <property type="term" value="F:phosphorelay response regulator activity"/>
    <property type="evidence" value="ECO:0007669"/>
    <property type="project" value="TreeGrafter"/>
</dbReference>
<dbReference type="InterPro" id="IPR039420">
    <property type="entry name" value="WalR-like"/>
</dbReference>
<reference evidence="8 9" key="1">
    <citation type="submission" date="2019-11" db="EMBL/GenBank/DDBJ databases">
        <authorList>
            <person name="Khan S.A."/>
            <person name="Jeon C.O."/>
            <person name="Chun B.H."/>
        </authorList>
    </citation>
    <scope>NUCLEOTIDE SEQUENCE [LARGE SCALE GENOMIC DNA]</scope>
    <source>
        <strain evidence="8 9">IMCC 1097</strain>
    </source>
</reference>
<dbReference type="NCBIfam" id="TIGR00254">
    <property type="entry name" value="GGDEF"/>
    <property type="match status" value="1"/>
</dbReference>
<dbReference type="Gene3D" id="3.40.50.2300">
    <property type="match status" value="1"/>
</dbReference>
<dbReference type="InterPro" id="IPR029787">
    <property type="entry name" value="Nucleotide_cyclase"/>
</dbReference>
<keyword evidence="5" id="KW-0804">Transcription</keyword>
<gene>
    <name evidence="8" type="ORF">GH975_06460</name>
</gene>
<dbReference type="PANTHER" id="PTHR48111:SF1">
    <property type="entry name" value="TWO-COMPONENT RESPONSE REGULATOR ORR33"/>
    <property type="match status" value="1"/>
</dbReference>
<dbReference type="Pfam" id="PF00072">
    <property type="entry name" value="Response_reg"/>
    <property type="match status" value="1"/>
</dbReference>
<dbReference type="KEGG" id="llp:GH975_06460"/>
<feature type="modified residue" description="4-aspartylphosphate" evidence="6">
    <location>
        <position position="61"/>
    </location>
</feature>
<dbReference type="SMART" id="SM00267">
    <property type="entry name" value="GGDEF"/>
    <property type="match status" value="1"/>
</dbReference>
<dbReference type="OrthoDB" id="9816273at2"/>
<dbReference type="InterPro" id="IPR011006">
    <property type="entry name" value="CheY-like_superfamily"/>
</dbReference>
<evidence type="ECO:0000256" key="5">
    <source>
        <dbReference type="ARBA" id="ARBA00023163"/>
    </source>
</evidence>
<dbReference type="GO" id="GO:0000976">
    <property type="term" value="F:transcription cis-regulatory region binding"/>
    <property type="evidence" value="ECO:0007669"/>
    <property type="project" value="TreeGrafter"/>
</dbReference>
<feature type="domain" description="Response regulatory" evidence="7">
    <location>
        <begin position="12"/>
        <end position="128"/>
    </location>
</feature>
<dbReference type="AlphaFoldDB" id="A0A5Q2Q817"/>
<evidence type="ECO:0000256" key="1">
    <source>
        <dbReference type="ARBA" id="ARBA00022553"/>
    </source>
</evidence>
<evidence type="ECO:0000256" key="4">
    <source>
        <dbReference type="ARBA" id="ARBA00023125"/>
    </source>
</evidence>
<accession>A0A5Q2Q817</accession>
<keyword evidence="2" id="KW-0902">Two-component regulatory system</keyword>
<evidence type="ECO:0000313" key="8">
    <source>
        <dbReference type="EMBL" id="QGG80238.1"/>
    </source>
</evidence>
<keyword evidence="9" id="KW-1185">Reference proteome</keyword>
<organism evidence="8 9">
    <name type="scientific">Litorivicinus lipolyticus</name>
    <dbReference type="NCBI Taxonomy" id="418701"/>
    <lineage>
        <taxon>Bacteria</taxon>
        <taxon>Pseudomonadati</taxon>
        <taxon>Pseudomonadota</taxon>
        <taxon>Gammaproteobacteria</taxon>
        <taxon>Oceanospirillales</taxon>
        <taxon>Litorivicinaceae</taxon>
        <taxon>Litorivicinus</taxon>
    </lineage>
</organism>
<dbReference type="SUPFAM" id="SSF55073">
    <property type="entry name" value="Nucleotide cyclase"/>
    <property type="match status" value="1"/>
</dbReference>
<keyword evidence="3" id="KW-0805">Transcription regulation</keyword>
<dbReference type="GO" id="GO:0006355">
    <property type="term" value="P:regulation of DNA-templated transcription"/>
    <property type="evidence" value="ECO:0007669"/>
    <property type="project" value="TreeGrafter"/>
</dbReference>
<evidence type="ECO:0000256" key="6">
    <source>
        <dbReference type="PROSITE-ProRule" id="PRU00169"/>
    </source>
</evidence>
<dbReference type="InterPro" id="IPR000160">
    <property type="entry name" value="GGDEF_dom"/>
</dbReference>
<dbReference type="Pfam" id="PF00990">
    <property type="entry name" value="GGDEF"/>
    <property type="match status" value="1"/>
</dbReference>
<evidence type="ECO:0000256" key="2">
    <source>
        <dbReference type="ARBA" id="ARBA00023012"/>
    </source>
</evidence>
<keyword evidence="4" id="KW-0238">DNA-binding</keyword>
<dbReference type="SMART" id="SM00448">
    <property type="entry name" value="REC"/>
    <property type="match status" value="1"/>
</dbReference>
<dbReference type="EMBL" id="CP045871">
    <property type="protein sequence ID" value="QGG80238.1"/>
    <property type="molecule type" value="Genomic_DNA"/>
</dbReference>
<dbReference type="GO" id="GO:0032993">
    <property type="term" value="C:protein-DNA complex"/>
    <property type="evidence" value="ECO:0007669"/>
    <property type="project" value="TreeGrafter"/>
</dbReference>
<evidence type="ECO:0000256" key="3">
    <source>
        <dbReference type="ARBA" id="ARBA00023015"/>
    </source>
</evidence>
<dbReference type="PROSITE" id="PS50110">
    <property type="entry name" value="RESPONSE_REGULATORY"/>
    <property type="match status" value="1"/>
</dbReference>
<dbReference type="CDD" id="cd17574">
    <property type="entry name" value="REC_OmpR"/>
    <property type="match status" value="1"/>
</dbReference>
<protein>
    <submittedName>
        <fullName evidence="8">Response regulator</fullName>
    </submittedName>
</protein>
<evidence type="ECO:0000259" key="7">
    <source>
        <dbReference type="PROSITE" id="PS50110"/>
    </source>
</evidence>